<dbReference type="EMBL" id="BGPR01295187">
    <property type="protein sequence ID" value="GBN54357.1"/>
    <property type="molecule type" value="Genomic_DNA"/>
</dbReference>
<feature type="non-terminal residue" evidence="1">
    <location>
        <position position="63"/>
    </location>
</feature>
<organism evidence="1 5">
    <name type="scientific">Araneus ventricosus</name>
    <name type="common">Orbweaver spider</name>
    <name type="synonym">Epeira ventricosa</name>
    <dbReference type="NCBI Taxonomy" id="182803"/>
    <lineage>
        <taxon>Eukaryota</taxon>
        <taxon>Metazoa</taxon>
        <taxon>Ecdysozoa</taxon>
        <taxon>Arthropoda</taxon>
        <taxon>Chelicerata</taxon>
        <taxon>Arachnida</taxon>
        <taxon>Araneae</taxon>
        <taxon>Araneomorphae</taxon>
        <taxon>Entelegynae</taxon>
        <taxon>Araneoidea</taxon>
        <taxon>Araneidae</taxon>
        <taxon>Araneus</taxon>
    </lineage>
</organism>
<evidence type="ECO:0000313" key="2">
    <source>
        <dbReference type="EMBL" id="GBN54357.1"/>
    </source>
</evidence>
<reference evidence="1 5" key="1">
    <citation type="journal article" date="2019" name="Sci. Rep.">
        <title>Orb-weaving spider Araneus ventricosus genome elucidates the spidroin gene catalogue.</title>
        <authorList>
            <person name="Kono N."/>
            <person name="Nakamura H."/>
            <person name="Ohtoshi R."/>
            <person name="Moran D.A.P."/>
            <person name="Shinohara A."/>
            <person name="Yoshida Y."/>
            <person name="Fujiwara M."/>
            <person name="Mori M."/>
            <person name="Tomita M."/>
            <person name="Arakawa K."/>
        </authorList>
    </citation>
    <scope>NUCLEOTIDE SEQUENCE [LARGE SCALE GENOMIC DNA]</scope>
</reference>
<evidence type="ECO:0000313" key="3">
    <source>
        <dbReference type="EMBL" id="GBN54558.1"/>
    </source>
</evidence>
<dbReference type="EMBL" id="BGPR01295167">
    <property type="protein sequence ID" value="GBN54313.1"/>
    <property type="molecule type" value="Genomic_DNA"/>
</dbReference>
<protein>
    <submittedName>
        <fullName evidence="1">Uncharacterized protein</fullName>
    </submittedName>
</protein>
<sequence>MLTQISTCSSESSKNLSRLSLLSEWQEIVLALYLGCISSGRFSLTKTILCCRKIQCSGFLTTQ</sequence>
<evidence type="ECO:0000313" key="1">
    <source>
        <dbReference type="EMBL" id="GBN54313.1"/>
    </source>
</evidence>
<comment type="caution">
    <text evidence="1">The sequence shown here is derived from an EMBL/GenBank/DDBJ whole genome shotgun (WGS) entry which is preliminary data.</text>
</comment>
<dbReference type="Proteomes" id="UP000499080">
    <property type="component" value="Unassembled WGS sequence"/>
</dbReference>
<evidence type="ECO:0000313" key="4">
    <source>
        <dbReference type="EMBL" id="GBN54613.1"/>
    </source>
</evidence>
<keyword evidence="5" id="KW-1185">Reference proteome</keyword>
<accession>A0A4Y2PTX8</accession>
<dbReference type="EMBL" id="BGPR01295264">
    <property type="protein sequence ID" value="GBN54558.1"/>
    <property type="molecule type" value="Genomic_DNA"/>
</dbReference>
<gene>
    <name evidence="3" type="ORF">AVEN_151428_1</name>
    <name evidence="4" type="ORF">AVEN_222991_1</name>
    <name evidence="1" type="ORF">AVEN_238084_1</name>
    <name evidence="2" type="ORF">AVEN_275022_1</name>
</gene>
<name>A0A4Y2PTX8_ARAVE</name>
<evidence type="ECO:0000313" key="5">
    <source>
        <dbReference type="Proteomes" id="UP000499080"/>
    </source>
</evidence>
<dbReference type="AlphaFoldDB" id="A0A4Y2PTX8"/>
<proteinExistence type="predicted"/>
<dbReference type="EMBL" id="BGPR01295298">
    <property type="protein sequence ID" value="GBN54613.1"/>
    <property type="molecule type" value="Genomic_DNA"/>
</dbReference>